<dbReference type="Gene3D" id="3.30.1460.30">
    <property type="entry name" value="YgaC/TfoX-N like chaperone"/>
    <property type="match status" value="1"/>
</dbReference>
<reference evidence="2 3" key="1">
    <citation type="submission" date="2019-02" db="EMBL/GenBank/DDBJ databases">
        <title>Draft genome sequences of novel Actinobacteria.</title>
        <authorList>
            <person name="Sahin N."/>
            <person name="Ay H."/>
            <person name="Saygin H."/>
        </authorList>
    </citation>
    <scope>NUCLEOTIDE SEQUENCE [LARGE SCALE GENOMIC DNA]</scope>
    <source>
        <strain evidence="2 3">8K307</strain>
    </source>
</reference>
<dbReference type="SUPFAM" id="SSF159894">
    <property type="entry name" value="YgaC/TfoX-N like"/>
    <property type="match status" value="1"/>
</dbReference>
<organism evidence="2 3">
    <name type="scientific">Jiangella aurantiaca</name>
    <dbReference type="NCBI Taxonomy" id="2530373"/>
    <lineage>
        <taxon>Bacteria</taxon>
        <taxon>Bacillati</taxon>
        <taxon>Actinomycetota</taxon>
        <taxon>Actinomycetes</taxon>
        <taxon>Jiangellales</taxon>
        <taxon>Jiangellaceae</taxon>
        <taxon>Jiangella</taxon>
    </lineage>
</organism>
<sequence length="109" mass="11974">MAYDEGLAGRIREIVGDRLDVAEKRMFGGLAFLVNGNMAVGVHHDDLMVRLPAEEHAAALDEPGARVFDMTGRPMKGWLVIDAAALAEDDDLRRWVERSVAFADSLPPK</sequence>
<dbReference type="EMBL" id="SMLB01000029">
    <property type="protein sequence ID" value="TDD67413.1"/>
    <property type="molecule type" value="Genomic_DNA"/>
</dbReference>
<proteinExistence type="predicted"/>
<name>A0A4R5A5Y8_9ACTN</name>
<dbReference type="Pfam" id="PF04993">
    <property type="entry name" value="TfoX_N"/>
    <property type="match status" value="1"/>
</dbReference>
<feature type="domain" description="TfoX N-terminal" evidence="1">
    <location>
        <begin position="20"/>
        <end position="103"/>
    </location>
</feature>
<dbReference type="OrthoDB" id="214902at2"/>
<dbReference type="AlphaFoldDB" id="A0A4R5A5Y8"/>
<evidence type="ECO:0000313" key="2">
    <source>
        <dbReference type="EMBL" id="TDD67413.1"/>
    </source>
</evidence>
<accession>A0A4R5A5Y8</accession>
<keyword evidence="3" id="KW-1185">Reference proteome</keyword>
<evidence type="ECO:0000313" key="3">
    <source>
        <dbReference type="Proteomes" id="UP000295217"/>
    </source>
</evidence>
<dbReference type="RefSeq" id="WP_132104753.1">
    <property type="nucleotide sequence ID" value="NZ_SMLB01000029.1"/>
</dbReference>
<gene>
    <name evidence="2" type="ORF">E1262_19245</name>
</gene>
<evidence type="ECO:0000259" key="1">
    <source>
        <dbReference type="Pfam" id="PF04993"/>
    </source>
</evidence>
<comment type="caution">
    <text evidence="2">The sequence shown here is derived from an EMBL/GenBank/DDBJ whole genome shotgun (WGS) entry which is preliminary data.</text>
</comment>
<dbReference type="Proteomes" id="UP000295217">
    <property type="component" value="Unassembled WGS sequence"/>
</dbReference>
<protein>
    <submittedName>
        <fullName evidence="2">TfoX family protein</fullName>
    </submittedName>
</protein>
<dbReference type="InterPro" id="IPR007076">
    <property type="entry name" value="TfoX_N"/>
</dbReference>